<dbReference type="InterPro" id="IPR009000">
    <property type="entry name" value="Transl_B-barrel_sf"/>
</dbReference>
<keyword evidence="10" id="KW-1185">Reference proteome</keyword>
<dbReference type="PATRIC" id="fig|98804.3.peg.256"/>
<comment type="function">
    <text evidence="5">An accessory protein needed during the final step in the assembly of 30S ribosomal subunit, possibly for assembly of the head region. Essential for efficient processing of 16S rRNA. May be needed both before and after RbfA during the maturation of 16S rRNA. It has affinity for free ribosomal 30S subunits but not for 70S ribosomes.</text>
</comment>
<dbReference type="InterPro" id="IPR002676">
    <property type="entry name" value="RimM_N"/>
</dbReference>
<comment type="similarity">
    <text evidence="5">Belongs to the RimM family.</text>
</comment>
<feature type="domain" description="PRC-barrel" evidence="8">
    <location>
        <begin position="96"/>
        <end position="168"/>
    </location>
</feature>
<evidence type="ECO:0000313" key="10">
    <source>
        <dbReference type="Proteomes" id="UP000243633"/>
    </source>
</evidence>
<comment type="domain">
    <text evidence="5">The PRC barrel domain binds ribosomal protein uS19.</text>
</comment>
<dbReference type="GO" id="GO:0006364">
    <property type="term" value="P:rRNA processing"/>
    <property type="evidence" value="ECO:0007669"/>
    <property type="project" value="UniProtKB-UniRule"/>
</dbReference>
<comment type="subunit">
    <text evidence="5">Binds ribosomal protein uS19.</text>
</comment>
<evidence type="ECO:0000259" key="8">
    <source>
        <dbReference type="Pfam" id="PF05239"/>
    </source>
</evidence>
<accession>A0A160SWY1</accession>
<keyword evidence="1 5" id="KW-0963">Cytoplasm</keyword>
<dbReference type="InterPro" id="IPR011033">
    <property type="entry name" value="PRC_barrel-like_sf"/>
</dbReference>
<dbReference type="Pfam" id="PF01782">
    <property type="entry name" value="RimM"/>
    <property type="match status" value="1"/>
</dbReference>
<evidence type="ECO:0000313" key="9">
    <source>
        <dbReference type="EMBL" id="CUR53240.1"/>
    </source>
</evidence>
<dbReference type="InterPro" id="IPR011961">
    <property type="entry name" value="RimM"/>
</dbReference>
<dbReference type="NCBIfam" id="TIGR02273">
    <property type="entry name" value="16S_RimM"/>
    <property type="match status" value="1"/>
</dbReference>
<dbReference type="AlphaFoldDB" id="A0A160SWY1"/>
<sequence>MNNTIIIGKFGKPYGIKGWIQIISYTTIPKKIFYYFPWYLKNFSIKYVKKDIKNWKQYKKYFIIKIKNINDRTHIEFLKNQKIFIKKKILPILKNHEFYWNDLLQCTVYNTFNIKIGIVKKILDNSVHEILVIKKNSKKKFNNIIFLPLIFPNYILSINIIKKKIIANMTNHI</sequence>
<dbReference type="RefSeq" id="WP_075472721.1">
    <property type="nucleotide sequence ID" value="NZ_CP135003.1"/>
</dbReference>
<dbReference type="Gene3D" id="2.40.30.60">
    <property type="entry name" value="RimM"/>
    <property type="match status" value="1"/>
</dbReference>
<evidence type="ECO:0000256" key="1">
    <source>
        <dbReference type="ARBA" id="ARBA00022490"/>
    </source>
</evidence>
<gene>
    <name evidence="5 9" type="primary">rimM</name>
    <name evidence="9" type="ORF">BTSPAZIEG_0269</name>
</gene>
<name>A0A160SWY1_BUCTT</name>
<dbReference type="HAMAP" id="MF_00014">
    <property type="entry name" value="Ribosome_mat_RimM"/>
    <property type="match status" value="1"/>
</dbReference>
<dbReference type="InterPro" id="IPR027275">
    <property type="entry name" value="PRC-brl_dom"/>
</dbReference>
<keyword evidence="2 5" id="KW-0690">Ribosome biogenesis</keyword>
<dbReference type="PANTHER" id="PTHR33692">
    <property type="entry name" value="RIBOSOME MATURATION FACTOR RIMM"/>
    <property type="match status" value="1"/>
</dbReference>
<evidence type="ECO:0000256" key="2">
    <source>
        <dbReference type="ARBA" id="ARBA00022517"/>
    </source>
</evidence>
<keyword evidence="6" id="KW-0812">Transmembrane</keyword>
<keyword evidence="4 5" id="KW-0143">Chaperone</keyword>
<evidence type="ECO:0000256" key="5">
    <source>
        <dbReference type="HAMAP-Rule" id="MF_00014"/>
    </source>
</evidence>
<protein>
    <recommendedName>
        <fullName evidence="5">Ribosome maturation factor RimM</fullName>
    </recommendedName>
</protein>
<dbReference type="Proteomes" id="UP000243633">
    <property type="component" value="Chromosome 1"/>
</dbReference>
<keyword evidence="6" id="KW-1133">Transmembrane helix</keyword>
<feature type="transmembrane region" description="Helical" evidence="6">
    <location>
        <begin position="144"/>
        <end position="161"/>
    </location>
</feature>
<comment type="subcellular location">
    <subcellularLocation>
        <location evidence="5">Cytoplasm</location>
    </subcellularLocation>
</comment>
<dbReference type="GO" id="GO:0043022">
    <property type="term" value="F:ribosome binding"/>
    <property type="evidence" value="ECO:0007669"/>
    <property type="project" value="InterPro"/>
</dbReference>
<dbReference type="GO" id="GO:0042274">
    <property type="term" value="P:ribosomal small subunit biogenesis"/>
    <property type="evidence" value="ECO:0007669"/>
    <property type="project" value="UniProtKB-UniRule"/>
</dbReference>
<evidence type="ECO:0000256" key="6">
    <source>
        <dbReference type="SAM" id="Phobius"/>
    </source>
</evidence>
<dbReference type="SUPFAM" id="SSF50346">
    <property type="entry name" value="PRC-barrel domain"/>
    <property type="match status" value="1"/>
</dbReference>
<evidence type="ECO:0000256" key="3">
    <source>
        <dbReference type="ARBA" id="ARBA00022552"/>
    </source>
</evidence>
<feature type="domain" description="RimM N-terminal" evidence="7">
    <location>
        <begin position="7"/>
        <end position="87"/>
    </location>
</feature>
<dbReference type="Pfam" id="PF05239">
    <property type="entry name" value="PRC"/>
    <property type="match status" value="1"/>
</dbReference>
<dbReference type="PANTHER" id="PTHR33692:SF1">
    <property type="entry name" value="RIBOSOME MATURATION FACTOR RIMM"/>
    <property type="match status" value="1"/>
</dbReference>
<reference evidence="10" key="1">
    <citation type="submission" date="2015-10" db="EMBL/GenBank/DDBJ databases">
        <authorList>
            <person name="Manzano-Marin A."/>
            <person name="Manzano-Marin A."/>
        </authorList>
    </citation>
    <scope>NUCLEOTIDE SEQUENCE [LARGE SCALE GENOMIC DNA]</scope>
    <source>
        <strain evidence="10">BTs</strain>
    </source>
</reference>
<dbReference type="Gene3D" id="2.30.30.240">
    <property type="entry name" value="PRC-barrel domain"/>
    <property type="match status" value="1"/>
</dbReference>
<keyword evidence="6" id="KW-0472">Membrane</keyword>
<dbReference type="GO" id="GO:0005840">
    <property type="term" value="C:ribosome"/>
    <property type="evidence" value="ECO:0007669"/>
    <property type="project" value="InterPro"/>
</dbReference>
<dbReference type="EMBL" id="LN890285">
    <property type="protein sequence ID" value="CUR53240.1"/>
    <property type="molecule type" value="Genomic_DNA"/>
</dbReference>
<evidence type="ECO:0000259" key="7">
    <source>
        <dbReference type="Pfam" id="PF01782"/>
    </source>
</evidence>
<dbReference type="STRING" id="98804.BTSPAZIEG_0269"/>
<dbReference type="GO" id="GO:0005737">
    <property type="term" value="C:cytoplasm"/>
    <property type="evidence" value="ECO:0007669"/>
    <property type="project" value="UniProtKB-SubCell"/>
</dbReference>
<dbReference type="OrthoDB" id="9783509at2"/>
<dbReference type="InterPro" id="IPR036976">
    <property type="entry name" value="RimM_N_sf"/>
</dbReference>
<evidence type="ECO:0000256" key="4">
    <source>
        <dbReference type="ARBA" id="ARBA00023186"/>
    </source>
</evidence>
<organism evidence="9 10">
    <name type="scientific">Buchnera aphidicola subsp. Tuberolachnus salignus</name>
    <dbReference type="NCBI Taxonomy" id="98804"/>
    <lineage>
        <taxon>Bacteria</taxon>
        <taxon>Pseudomonadati</taxon>
        <taxon>Pseudomonadota</taxon>
        <taxon>Gammaproteobacteria</taxon>
        <taxon>Enterobacterales</taxon>
        <taxon>Erwiniaceae</taxon>
        <taxon>Buchnera</taxon>
    </lineage>
</organism>
<dbReference type="SUPFAM" id="SSF50447">
    <property type="entry name" value="Translation proteins"/>
    <property type="match status" value="1"/>
</dbReference>
<proteinExistence type="inferred from homology"/>
<keyword evidence="3 5" id="KW-0698">rRNA processing</keyword>